<protein>
    <recommendedName>
        <fullName evidence="3">Lipoprotein</fullName>
    </recommendedName>
</protein>
<dbReference type="EMBL" id="SGXC01000001">
    <property type="protein sequence ID" value="RZS86189.1"/>
    <property type="molecule type" value="Genomic_DNA"/>
</dbReference>
<gene>
    <name evidence="1" type="ORF">EV675_2223</name>
</gene>
<dbReference type="Proteomes" id="UP000292445">
    <property type="component" value="Unassembled WGS sequence"/>
</dbReference>
<dbReference type="OrthoDB" id="8677258at2"/>
<dbReference type="PROSITE" id="PS51257">
    <property type="entry name" value="PROKAR_LIPOPROTEIN"/>
    <property type="match status" value="1"/>
</dbReference>
<proteinExistence type="predicted"/>
<evidence type="ECO:0000313" key="1">
    <source>
        <dbReference type="EMBL" id="RZS86189.1"/>
    </source>
</evidence>
<organism evidence="1 2">
    <name type="scientific">Pigmentiphaga kullae</name>
    <dbReference type="NCBI Taxonomy" id="151784"/>
    <lineage>
        <taxon>Bacteria</taxon>
        <taxon>Pseudomonadati</taxon>
        <taxon>Pseudomonadota</taxon>
        <taxon>Betaproteobacteria</taxon>
        <taxon>Burkholderiales</taxon>
        <taxon>Alcaligenaceae</taxon>
        <taxon>Pigmentiphaga</taxon>
    </lineage>
</organism>
<name>A0A4Q7NM16_9BURK</name>
<comment type="caution">
    <text evidence="1">The sequence shown here is derived from an EMBL/GenBank/DDBJ whole genome shotgun (WGS) entry which is preliminary data.</text>
</comment>
<keyword evidence="2" id="KW-1185">Reference proteome</keyword>
<dbReference type="AlphaFoldDB" id="A0A4Q7NM16"/>
<accession>A0A4Q7NM16</accession>
<evidence type="ECO:0008006" key="3">
    <source>
        <dbReference type="Google" id="ProtNLM"/>
    </source>
</evidence>
<dbReference type="RefSeq" id="WP_130357303.1">
    <property type="nucleotide sequence ID" value="NZ_SGXC01000001.1"/>
</dbReference>
<reference evidence="1 2" key="1">
    <citation type="submission" date="2019-02" db="EMBL/GenBank/DDBJ databases">
        <title>Genomic Encyclopedia of Type Strains, Phase IV (KMG-IV): sequencing the most valuable type-strain genomes for metagenomic binning, comparative biology and taxonomic classification.</title>
        <authorList>
            <person name="Goeker M."/>
        </authorList>
    </citation>
    <scope>NUCLEOTIDE SEQUENCE [LARGE SCALE GENOMIC DNA]</scope>
    <source>
        <strain evidence="1 2">K24</strain>
    </source>
</reference>
<sequence length="297" mass="30638">MHHVLKTTGAAVALALLAACGGSDDPAKPTYSEKQLQELAFDVIGISLGVPQVTMSAAGQALSFLDDGAPSGPQPCDDGGTYTATLTRAGSGPIPGNGDKVDIQFDRCNDDDVVLTGKTTVTFSDVSGDIFDDDEPAAATMTFPFRGMKVDDDTTLDGDFVLKAATTPGGAPDTDDGTSTLKISGAVKLTESGVSMEISEYASEFSTDHATDTDTMTKVDYRAKGSRSPLGEFDYRVSMTSPVVARIAFGELISGGLRAKTDAETVDTTIATSDKGVTTISVKSSSGKSTSIAEGDL</sequence>
<evidence type="ECO:0000313" key="2">
    <source>
        <dbReference type="Proteomes" id="UP000292445"/>
    </source>
</evidence>